<dbReference type="EMBL" id="KZ824445">
    <property type="protein sequence ID" value="RAK99638.1"/>
    <property type="molecule type" value="Genomic_DNA"/>
</dbReference>
<accession>A0A395GX75</accession>
<keyword evidence="2" id="KW-1185">Reference proteome</keyword>
<gene>
    <name evidence="1" type="ORF">BO80DRAFT_120230</name>
</gene>
<protein>
    <submittedName>
        <fullName evidence="1">Uncharacterized protein</fullName>
    </submittedName>
</protein>
<sequence>MDIPALYPLSDSGHALLTSQNTTIMSFGSQVKSVDPLSPSDEELERVACELVSKGVVIEKSVSHPKSFTTADKSVCAVLVHRRGAEGAVRVTGPGTPHPIPNVITGPSENGWDIIAVKEGQTCMFFGNPTVRFFKVKQE</sequence>
<reference evidence="1 2" key="1">
    <citation type="submission" date="2018-02" db="EMBL/GenBank/DDBJ databases">
        <title>The genomes of Aspergillus section Nigri reveals drivers in fungal speciation.</title>
        <authorList>
            <consortium name="DOE Joint Genome Institute"/>
            <person name="Vesth T.C."/>
            <person name="Nybo J."/>
            <person name="Theobald S."/>
            <person name="Brandl J."/>
            <person name="Frisvad J.C."/>
            <person name="Nielsen K.F."/>
            <person name="Lyhne E.K."/>
            <person name="Kogle M.E."/>
            <person name="Kuo A."/>
            <person name="Riley R."/>
            <person name="Clum A."/>
            <person name="Nolan M."/>
            <person name="Lipzen A."/>
            <person name="Salamov A."/>
            <person name="Henrissat B."/>
            <person name="Wiebenga A."/>
            <person name="De vries R.P."/>
            <person name="Grigoriev I.V."/>
            <person name="Mortensen U.H."/>
            <person name="Andersen M.R."/>
            <person name="Baker S.E."/>
        </authorList>
    </citation>
    <scope>NUCLEOTIDE SEQUENCE [LARGE SCALE GENOMIC DNA]</scope>
    <source>
        <strain evidence="1 2">CBS 121593</strain>
    </source>
</reference>
<dbReference type="OrthoDB" id="4368117at2759"/>
<proteinExistence type="predicted"/>
<evidence type="ECO:0000313" key="1">
    <source>
        <dbReference type="EMBL" id="RAK99638.1"/>
    </source>
</evidence>
<dbReference type="GeneID" id="37218348"/>
<name>A0A395GX75_9EURO</name>
<evidence type="ECO:0000313" key="2">
    <source>
        <dbReference type="Proteomes" id="UP000249402"/>
    </source>
</evidence>
<dbReference type="Proteomes" id="UP000249402">
    <property type="component" value="Unassembled WGS sequence"/>
</dbReference>
<dbReference type="RefSeq" id="XP_025573966.1">
    <property type="nucleotide sequence ID" value="XM_025713483.1"/>
</dbReference>
<dbReference type="VEuPathDB" id="FungiDB:BO80DRAFT_120230"/>
<dbReference type="AlphaFoldDB" id="A0A395GX75"/>
<organism evidence="1 2">
    <name type="scientific">Aspergillus ibericus CBS 121593</name>
    <dbReference type="NCBI Taxonomy" id="1448316"/>
    <lineage>
        <taxon>Eukaryota</taxon>
        <taxon>Fungi</taxon>
        <taxon>Dikarya</taxon>
        <taxon>Ascomycota</taxon>
        <taxon>Pezizomycotina</taxon>
        <taxon>Eurotiomycetes</taxon>
        <taxon>Eurotiomycetidae</taxon>
        <taxon>Eurotiales</taxon>
        <taxon>Aspergillaceae</taxon>
        <taxon>Aspergillus</taxon>
        <taxon>Aspergillus subgen. Circumdati</taxon>
    </lineage>
</organism>